<evidence type="ECO:0000313" key="2">
    <source>
        <dbReference type="EMBL" id="EHJ45940.1"/>
    </source>
</evidence>
<dbReference type="eggNOG" id="ENOG5030CE8">
    <property type="taxonomic scope" value="Bacteria"/>
</dbReference>
<evidence type="ECO:0000313" key="3">
    <source>
        <dbReference type="Proteomes" id="UP000004662"/>
    </source>
</evidence>
<feature type="transmembrane region" description="Helical" evidence="1">
    <location>
        <begin position="329"/>
        <end position="347"/>
    </location>
</feature>
<feature type="transmembrane region" description="Helical" evidence="1">
    <location>
        <begin position="307"/>
        <end position="323"/>
    </location>
</feature>
<organism evidence="2 3">
    <name type="scientific">Solidesulfovibrio carbinoliphilus subsp. oakridgensis</name>
    <dbReference type="NCBI Taxonomy" id="694327"/>
    <lineage>
        <taxon>Bacteria</taxon>
        <taxon>Pseudomonadati</taxon>
        <taxon>Thermodesulfobacteriota</taxon>
        <taxon>Desulfovibrionia</taxon>
        <taxon>Desulfovibrionales</taxon>
        <taxon>Desulfovibrionaceae</taxon>
        <taxon>Solidesulfovibrio</taxon>
    </lineage>
</organism>
<dbReference type="HOGENOM" id="CLU_031358_1_0_7"/>
<name>G7QE46_9BACT</name>
<feature type="transmembrane region" description="Helical" evidence="1">
    <location>
        <begin position="221"/>
        <end position="241"/>
    </location>
</feature>
<evidence type="ECO:0008006" key="4">
    <source>
        <dbReference type="Google" id="ProtNLM"/>
    </source>
</evidence>
<reference evidence="3" key="1">
    <citation type="journal article" date="2015" name="Genome Announc.">
        <title>High-Quality Draft Genome Sequence of Desulfovibrio carbinoliphilus FW-101-2B, an Organic Acid-Oxidizing Sulfate-Reducing Bacterium Isolated from Uranium(VI)-Contaminated Groundwater.</title>
        <authorList>
            <person name="Ramsay B.D."/>
            <person name="Hwang C."/>
            <person name="Woo H.L."/>
            <person name="Carroll S.L."/>
            <person name="Lucas S."/>
            <person name="Han J."/>
            <person name="Lapidus A.L."/>
            <person name="Cheng J.F."/>
            <person name="Goodwin L.A."/>
            <person name="Pitluck S."/>
            <person name="Peters L."/>
            <person name="Chertkov O."/>
            <person name="Held B."/>
            <person name="Detter J.C."/>
            <person name="Han C.S."/>
            <person name="Tapia R."/>
            <person name="Land M.L."/>
            <person name="Hauser L.J."/>
            <person name="Kyrpides N.C."/>
            <person name="Ivanova N.N."/>
            <person name="Mikhailova N."/>
            <person name="Pagani I."/>
            <person name="Woyke T."/>
            <person name="Arkin A.P."/>
            <person name="Dehal P."/>
            <person name="Chivian D."/>
            <person name="Criddle C.S."/>
            <person name="Wu W."/>
            <person name="Chakraborty R."/>
            <person name="Hazen T.C."/>
            <person name="Fields M.W."/>
        </authorList>
    </citation>
    <scope>NUCLEOTIDE SEQUENCE [LARGE SCALE GENOMIC DNA]</scope>
    <source>
        <strain evidence="3">FW-101-2B</strain>
    </source>
</reference>
<dbReference type="EMBL" id="CM001369">
    <property type="protein sequence ID" value="EHJ45940.1"/>
    <property type="molecule type" value="Genomic_DNA"/>
</dbReference>
<keyword evidence="1" id="KW-0812">Transmembrane</keyword>
<feature type="transmembrane region" description="Helical" evidence="1">
    <location>
        <begin position="152"/>
        <end position="169"/>
    </location>
</feature>
<keyword evidence="3" id="KW-1185">Reference proteome</keyword>
<sequence>MTGREGLFEGSRGFSWLPLLLSLAFGAGVSLALGQDCNWDLRNYHFYNVHAWLGDRYRFDIAPAQRQTFLSPLLDLPFYGLIQVLNDWPRLVAALLGAWQGLNYYVLWRIARLLLVVAGAPGLSLAAAGLATLVGATGAALLPVVGSTMNDAPATTLVLAALFLLLRDAKNGDAGSSRAVWLAGGLVGLAVGLKLTIALYAVAVAAALAGFYGLRRFPAQAWRFCLAAGLGLLVTDGFFLWKMWRLFGNPFFPFYNNLFHSPYAAPLPFDDPRFLPAGLWQALAYPFVWATRLTTVVSEPPLRDPRFAVVLVIGLLAGCRWLVARRSAISRPWLGLVVFWVVAYAFWLKKFAILRYLAGLELLTGVLLCAGCLVLFQSPRRALWAMACLAALLLATTRYPDWGRLPFGDTVMDARVPALPPESTVFLLNDEGLAYVIPFFDPRVRFVALQNNLIKPGQDNLLRRQALSLVRHLPEPLFAIDSRTGDPPVEQTLREHGLERLDDTCAPIRYNGRETTLRLCQVRRATGTDGF</sequence>
<keyword evidence="1" id="KW-1133">Transmembrane helix</keyword>
<feature type="transmembrane region" description="Helical" evidence="1">
    <location>
        <begin position="382"/>
        <end position="399"/>
    </location>
</feature>
<feature type="transmembrane region" description="Helical" evidence="1">
    <location>
        <begin position="113"/>
        <end position="146"/>
    </location>
</feature>
<keyword evidence="1" id="KW-0472">Membrane</keyword>
<gene>
    <name evidence="2" type="ORF">DFW101_3656</name>
</gene>
<dbReference type="OrthoDB" id="1814621at2"/>
<dbReference type="AlphaFoldDB" id="G7QE46"/>
<protein>
    <recommendedName>
        <fullName evidence="4">Glycosyltransferase RgtA/B/C/D-like domain-containing protein</fullName>
    </recommendedName>
</protein>
<accession>G7QE46</accession>
<keyword evidence="2" id="KW-0614">Plasmid</keyword>
<geneLocation type="plasmid" evidence="2 3">
    <name>pFW10101</name>
</geneLocation>
<proteinExistence type="predicted"/>
<feature type="transmembrane region" description="Helical" evidence="1">
    <location>
        <begin position="88"/>
        <end position="106"/>
    </location>
</feature>
<dbReference type="Proteomes" id="UP000004662">
    <property type="component" value="Plasmid pFW10101"/>
</dbReference>
<feature type="transmembrane region" description="Helical" evidence="1">
    <location>
        <begin position="181"/>
        <end position="209"/>
    </location>
</feature>
<dbReference type="RefSeq" id="WP_009182972.1">
    <property type="nucleotide sequence ID" value="NZ_CM001369.1"/>
</dbReference>
<feature type="transmembrane region" description="Helical" evidence="1">
    <location>
        <begin position="354"/>
        <end position="376"/>
    </location>
</feature>
<evidence type="ECO:0000256" key="1">
    <source>
        <dbReference type="SAM" id="Phobius"/>
    </source>
</evidence>